<keyword evidence="3" id="KW-0597">Phosphoprotein</keyword>
<dbReference type="GO" id="GO:0004035">
    <property type="term" value="F:alkaline phosphatase activity"/>
    <property type="evidence" value="ECO:0007669"/>
    <property type="project" value="UniProtKB-EC"/>
</dbReference>
<dbReference type="Gene3D" id="3.40.720.10">
    <property type="entry name" value="Alkaline Phosphatase, subunit A"/>
    <property type="match status" value="2"/>
</dbReference>
<feature type="binding site" evidence="9">
    <location>
        <position position="355"/>
    </location>
    <ligand>
        <name>Zn(2+)</name>
        <dbReference type="ChEBI" id="CHEBI:29105"/>
        <label>2</label>
    </ligand>
</feature>
<feature type="chain" id="PRO_5043132176" description="Alkaline phosphatase" evidence="12">
    <location>
        <begin position="19"/>
        <end position="979"/>
    </location>
</feature>
<dbReference type="PANTHER" id="PTHR11596:SF5">
    <property type="entry name" value="ALKALINE PHOSPHATASE"/>
    <property type="match status" value="1"/>
</dbReference>
<evidence type="ECO:0000313" key="14">
    <source>
        <dbReference type="Proteomes" id="UP000278807"/>
    </source>
</evidence>
<dbReference type="Pfam" id="PF00245">
    <property type="entry name" value="Alk_phosphatase"/>
    <property type="match status" value="2"/>
</dbReference>
<evidence type="ECO:0000256" key="12">
    <source>
        <dbReference type="SAM" id="SignalP"/>
    </source>
</evidence>
<dbReference type="OrthoDB" id="5818554at2759"/>
<sequence>MELLKVLSLFALLVCARADDVDQDSTTPEPLKVVNEEVSPEYWLRQAKERFAKDCKMFSSLRNSSHAKNVIMLLGDGMGMPTISASRFYIAEMQGRNGSAVFHPFEEWDFNTMARTYDLETSVTDSASSANAYLTGSKTRTGMIGIDGNLNVKQCGKWDSQHFTQSVLEAANEAGKATGVITNTRITHASPSGTYAHVTYRDMESDAKIKEFCPTEHEEMHCQDIACQLIQNHQYINVIIGGGQKNFYPNDVNLKADDNKLGVRLDGRNLIEEWINNKTKENKKFCFVGKPEELKDCKPSENDYILALPYEDHMPYTHDIPRDKPDLLDYVRTGLEVLKRQKNGFFLFIESGRIDHAHHNNYGRYSLDEMLEFDKIINYIQASVDLKETLLIVTADHSHALELVGQPGRFQSVLGIDQYYSNHTKDKMPLQGLNYMNGPNGLNQDFRKNPSYEDIFAWGYQQQTLVPLRFSSHGGDDVGVYAIGPQSPFFHANVDNTFIAQTMKLALGVKPFKKKNSPCASETHHISLPTIHHLEAGDTSILLGGPSSEGNRQGEQLFPDFYSKAKKAKNVILFLGDGMGIPTLAATRFDRTNTTGKAEKHPFEDWEFSSLCRTYDLETMVTDSASSATAYLTGTKTRTAMIGVTGEVFYKECKMYSDEEKTESVLTAAQKAGKWTGIVTSSRITHASPAGCYGHVAHRDWEVDSKLPCNRNADCACTDLAYQLIYEHQDIHVLMGGAQEFFYPDTEPLPCNRSARGRRWDGRNLPKEWEKTQHSKGRKYVYADSPSAFKKINFEDYDYALSLISASHLPYELDRPQGDPGLYEQAMAAIKILKKSPNGFFLFLEGARIDQAHHENRAMKSFAEQHVFDRVIEDIFKEVNPEETLLVVTADHSHSFALVGQPSRFRSLFLPDLVKGNETLDNKGMQPVGYMTGPGSKMNATRDNVWDMKDETLFGKDTQLQALIPIGWATHGGDDVAVF</sequence>
<feature type="binding site" evidence="9">
    <location>
        <position position="190"/>
    </location>
    <ligand>
        <name>Mg(2+)</name>
        <dbReference type="ChEBI" id="CHEBI:18420"/>
    </ligand>
</feature>
<comment type="cofactor">
    <cofactor evidence="9">
        <name>Zn(2+)</name>
        <dbReference type="ChEBI" id="CHEBI:29105"/>
    </cofactor>
    <text evidence="9">Binds 2 Zn(2+) ions.</text>
</comment>
<feature type="binding site" evidence="9">
    <location>
        <position position="473"/>
    </location>
    <ligand>
        <name>Zn(2+)</name>
        <dbReference type="ChEBI" id="CHEBI:29105"/>
        <label>2</label>
    </ligand>
</feature>
<dbReference type="InterPro" id="IPR001952">
    <property type="entry name" value="Alkaline_phosphatase"/>
</dbReference>
<feature type="active site" description="Phosphoserine intermediate" evidence="8">
    <location>
        <position position="126"/>
    </location>
</feature>
<feature type="binding site" evidence="9">
    <location>
        <position position="396"/>
    </location>
    <ligand>
        <name>Zn(2+)</name>
        <dbReference type="ChEBI" id="CHEBI:29105"/>
        <label>2</label>
    </ligand>
</feature>
<comment type="cofactor">
    <cofactor evidence="9">
        <name>Mg(2+)</name>
        <dbReference type="ChEBI" id="CHEBI:18420"/>
    </cofactor>
    <text evidence="9">Binds 1 Mg(2+) ion.</text>
</comment>
<keyword evidence="12" id="KW-0732">Signal</keyword>
<evidence type="ECO:0000256" key="9">
    <source>
        <dbReference type="PIRSR" id="PIRSR601952-2"/>
    </source>
</evidence>
<dbReference type="CDD" id="cd16012">
    <property type="entry name" value="ALP"/>
    <property type="match status" value="2"/>
</dbReference>
<dbReference type="EC" id="3.1.3.1" evidence="2 11"/>
<reference evidence="15" key="1">
    <citation type="submission" date="2017-02" db="UniProtKB">
        <authorList>
            <consortium name="WormBaseParasite"/>
        </authorList>
    </citation>
    <scope>IDENTIFICATION</scope>
</reference>
<evidence type="ECO:0000313" key="13">
    <source>
        <dbReference type="EMBL" id="VDO15581.1"/>
    </source>
</evidence>
<accession>A0A0R3TZQ4</accession>
<evidence type="ECO:0000256" key="4">
    <source>
        <dbReference type="ARBA" id="ARBA00022723"/>
    </source>
</evidence>
<dbReference type="SUPFAM" id="SSF53649">
    <property type="entry name" value="Alkaline phosphatase-like"/>
    <property type="match status" value="2"/>
</dbReference>
<feature type="binding site" evidence="9">
    <location>
        <position position="76"/>
    </location>
    <ligand>
        <name>Mg(2+)</name>
        <dbReference type="ChEBI" id="CHEBI:18420"/>
    </ligand>
</feature>
<evidence type="ECO:0000256" key="3">
    <source>
        <dbReference type="ARBA" id="ARBA00022553"/>
    </source>
</evidence>
<evidence type="ECO:0000256" key="10">
    <source>
        <dbReference type="RuleBase" id="RU003946"/>
    </source>
</evidence>
<feature type="signal peptide" evidence="12">
    <location>
        <begin position="1"/>
        <end position="18"/>
    </location>
</feature>
<dbReference type="PRINTS" id="PR00113">
    <property type="entry name" value="ALKPHPHTASE"/>
</dbReference>
<keyword evidence="4 9" id="KW-0479">Metal-binding</keyword>
<dbReference type="WBParaSite" id="HNAJ_0001335301-mRNA-1">
    <property type="protein sequence ID" value="HNAJ_0001335301-mRNA-1"/>
    <property type="gene ID" value="HNAJ_0001335301"/>
</dbReference>
<evidence type="ECO:0000256" key="5">
    <source>
        <dbReference type="ARBA" id="ARBA00022801"/>
    </source>
</evidence>
<feature type="binding site" evidence="9">
    <location>
        <position position="350"/>
    </location>
    <ligand>
        <name>Mg(2+)</name>
        <dbReference type="ChEBI" id="CHEBI:18420"/>
    </ligand>
</feature>
<comment type="similarity">
    <text evidence="1 10">Belongs to the alkaline phosphatase family.</text>
</comment>
<feature type="binding site" evidence="9">
    <location>
        <position position="76"/>
    </location>
    <ligand>
        <name>Zn(2+)</name>
        <dbReference type="ChEBI" id="CHEBI:29105"/>
        <label>2</label>
    </ligand>
</feature>
<dbReference type="GO" id="GO:0046872">
    <property type="term" value="F:metal ion binding"/>
    <property type="evidence" value="ECO:0007669"/>
    <property type="project" value="UniProtKB-KW"/>
</dbReference>
<proteinExistence type="inferred from homology"/>
<evidence type="ECO:0000256" key="6">
    <source>
        <dbReference type="ARBA" id="ARBA00022833"/>
    </source>
</evidence>
<dbReference type="PANTHER" id="PTHR11596">
    <property type="entry name" value="ALKALINE PHOSPHATASE"/>
    <property type="match status" value="1"/>
</dbReference>
<comment type="catalytic activity">
    <reaction evidence="11">
        <text>a phosphate monoester + H2O = an alcohol + phosphate</text>
        <dbReference type="Rhea" id="RHEA:15017"/>
        <dbReference type="ChEBI" id="CHEBI:15377"/>
        <dbReference type="ChEBI" id="CHEBI:30879"/>
        <dbReference type="ChEBI" id="CHEBI:43474"/>
        <dbReference type="ChEBI" id="CHEBI:67140"/>
        <dbReference type="EC" id="3.1.3.1"/>
    </reaction>
</comment>
<dbReference type="SMART" id="SM00098">
    <property type="entry name" value="alkPPc"/>
    <property type="match status" value="2"/>
</dbReference>
<evidence type="ECO:0000256" key="2">
    <source>
        <dbReference type="ARBA" id="ARBA00012647"/>
    </source>
</evidence>
<keyword evidence="7 9" id="KW-0460">Magnesium</keyword>
<evidence type="ECO:0000256" key="7">
    <source>
        <dbReference type="ARBA" id="ARBA00022842"/>
    </source>
</evidence>
<evidence type="ECO:0000256" key="8">
    <source>
        <dbReference type="PIRSR" id="PIRSR601952-1"/>
    </source>
</evidence>
<evidence type="ECO:0000256" key="11">
    <source>
        <dbReference type="RuleBase" id="RU003947"/>
    </source>
</evidence>
<dbReference type="PROSITE" id="PS00123">
    <property type="entry name" value="ALKALINE_PHOSPHATASE"/>
    <property type="match status" value="1"/>
</dbReference>
<reference evidence="13 14" key="2">
    <citation type="submission" date="2018-11" db="EMBL/GenBank/DDBJ databases">
        <authorList>
            <consortium name="Pathogen Informatics"/>
        </authorList>
    </citation>
    <scope>NUCLEOTIDE SEQUENCE [LARGE SCALE GENOMIC DNA]</scope>
</reference>
<dbReference type="Proteomes" id="UP000278807">
    <property type="component" value="Unassembled WGS sequence"/>
</dbReference>
<evidence type="ECO:0000256" key="1">
    <source>
        <dbReference type="ARBA" id="ARBA00005984"/>
    </source>
</evidence>
<feature type="binding site" evidence="9">
    <location>
        <position position="359"/>
    </location>
    <ligand>
        <name>Zn(2+)</name>
        <dbReference type="ChEBI" id="CHEBI:29105"/>
        <label>2</label>
    </ligand>
</feature>
<dbReference type="AlphaFoldDB" id="A0A0R3TZQ4"/>
<dbReference type="InterPro" id="IPR017850">
    <property type="entry name" value="Alkaline_phosphatase_core_sf"/>
</dbReference>
<gene>
    <name evidence="13" type="ORF">HNAJ_LOCUS13327</name>
</gene>
<feature type="binding site" evidence="9">
    <location>
        <position position="397"/>
    </location>
    <ligand>
        <name>Zn(2+)</name>
        <dbReference type="ChEBI" id="CHEBI:29105"/>
        <label>2</label>
    </ligand>
</feature>
<feature type="binding site" evidence="9">
    <location>
        <position position="188"/>
    </location>
    <ligand>
        <name>Mg(2+)</name>
        <dbReference type="ChEBI" id="CHEBI:18420"/>
    </ligand>
</feature>
<keyword evidence="14" id="KW-1185">Reference proteome</keyword>
<keyword evidence="6 9" id="KW-0862">Zinc</keyword>
<dbReference type="STRING" id="102285.A0A0R3TZQ4"/>
<protein>
    <recommendedName>
        <fullName evidence="2 11">Alkaline phosphatase</fullName>
        <ecNumber evidence="2 11">3.1.3.1</ecNumber>
    </recommendedName>
</protein>
<dbReference type="EMBL" id="UZAE01015282">
    <property type="protein sequence ID" value="VDO15581.1"/>
    <property type="molecule type" value="Genomic_DNA"/>
</dbReference>
<name>A0A0R3TZQ4_RODNA</name>
<organism evidence="15">
    <name type="scientific">Rodentolepis nana</name>
    <name type="common">Dwarf tapeworm</name>
    <name type="synonym">Hymenolepis nana</name>
    <dbReference type="NCBI Taxonomy" id="102285"/>
    <lineage>
        <taxon>Eukaryota</taxon>
        <taxon>Metazoa</taxon>
        <taxon>Spiralia</taxon>
        <taxon>Lophotrochozoa</taxon>
        <taxon>Platyhelminthes</taxon>
        <taxon>Cestoda</taxon>
        <taxon>Eucestoda</taxon>
        <taxon>Cyclophyllidea</taxon>
        <taxon>Hymenolepididae</taxon>
        <taxon>Rodentolepis</taxon>
    </lineage>
</organism>
<keyword evidence="5 11" id="KW-0378">Hydrolase</keyword>
<dbReference type="InterPro" id="IPR018299">
    <property type="entry name" value="Alkaline_phosphatase_AS"/>
</dbReference>
<evidence type="ECO:0000313" key="15">
    <source>
        <dbReference type="WBParaSite" id="HNAJ_0001335301-mRNA-1"/>
    </source>
</evidence>